<protein>
    <submittedName>
        <fullName evidence="1">Uncharacterized protein</fullName>
    </submittedName>
</protein>
<dbReference type="KEGG" id="cmr:Cycma_2789"/>
<dbReference type="Proteomes" id="UP000001635">
    <property type="component" value="Chromosome"/>
</dbReference>
<evidence type="ECO:0000313" key="1">
    <source>
        <dbReference type="EMBL" id="AEL26527.1"/>
    </source>
</evidence>
<organism evidence="1 2">
    <name type="scientific">Cyclobacterium marinum (strain ATCC 25205 / DSM 745 / LMG 13164 / NCIMB 1802)</name>
    <name type="common">Flectobacillus marinus</name>
    <dbReference type="NCBI Taxonomy" id="880070"/>
    <lineage>
        <taxon>Bacteria</taxon>
        <taxon>Pseudomonadati</taxon>
        <taxon>Bacteroidota</taxon>
        <taxon>Cytophagia</taxon>
        <taxon>Cytophagales</taxon>
        <taxon>Cyclobacteriaceae</taxon>
        <taxon>Cyclobacterium</taxon>
    </lineage>
</organism>
<sequence>MTIGMAPIFNADASCYQRMKYCEGVMTVYNCDPDYYTSESCSAAYEQCNLCDC</sequence>
<evidence type="ECO:0000313" key="2">
    <source>
        <dbReference type="Proteomes" id="UP000001635"/>
    </source>
</evidence>
<gene>
    <name evidence="1" type="ordered locus">Cycma_2789</name>
</gene>
<dbReference type="AlphaFoldDB" id="G0J188"/>
<accession>G0J188</accession>
<dbReference type="HOGENOM" id="CLU_3060750_0_0_10"/>
<name>G0J188_CYCMS</name>
<reference evidence="2" key="1">
    <citation type="submission" date="2011-07" db="EMBL/GenBank/DDBJ databases">
        <title>The complete genome of Cyclobacterium marinum DSM 745.</title>
        <authorList>
            <person name="Lucas S."/>
            <person name="Han J."/>
            <person name="Lapidus A."/>
            <person name="Bruce D."/>
            <person name="Goodwin L."/>
            <person name="Pitluck S."/>
            <person name="Peters L."/>
            <person name="Kyrpides N."/>
            <person name="Mavromatis K."/>
            <person name="Ivanova N."/>
            <person name="Ovchinnikova G."/>
            <person name="Chertkov O."/>
            <person name="Detter J.C."/>
            <person name="Tapia R."/>
            <person name="Han C."/>
            <person name="Land M."/>
            <person name="Hauser L."/>
            <person name="Markowitz V."/>
            <person name="Cheng J.-F."/>
            <person name="Hugenholtz P."/>
            <person name="Woyke T."/>
            <person name="Wu D."/>
            <person name="Tindall B."/>
            <person name="Schuetze A."/>
            <person name="Brambilla E."/>
            <person name="Klenk H.-P."/>
            <person name="Eisen J.A."/>
        </authorList>
    </citation>
    <scope>NUCLEOTIDE SEQUENCE [LARGE SCALE GENOMIC DNA]</scope>
    <source>
        <strain evidence="2">ATCC 25205 / DSM 745 / LMG 13164 / NCIMB 1802</strain>
    </source>
</reference>
<proteinExistence type="predicted"/>
<keyword evidence="2" id="KW-1185">Reference proteome</keyword>
<dbReference type="STRING" id="880070.Cycma_2789"/>
<dbReference type="EMBL" id="CP002955">
    <property type="protein sequence ID" value="AEL26527.1"/>
    <property type="molecule type" value="Genomic_DNA"/>
</dbReference>